<accession>A0A256GWA4</accession>
<name>A0A256GWA4_9HYPH</name>
<dbReference type="Proteomes" id="UP000216363">
    <property type="component" value="Unassembled WGS sequence"/>
</dbReference>
<dbReference type="AlphaFoldDB" id="A0A256GWA4"/>
<gene>
    <name evidence="1" type="primary">rplY</name>
    <name evidence="1" type="ORF">CES86_0946</name>
</gene>
<proteinExistence type="predicted"/>
<evidence type="ECO:0000313" key="2">
    <source>
        <dbReference type="Proteomes" id="UP000216363"/>
    </source>
</evidence>
<protein>
    <submittedName>
        <fullName evidence="1">50S ribosomal L25 domain protein</fullName>
    </submittedName>
</protein>
<comment type="caution">
    <text evidence="1">The sequence shown here is derived from an EMBL/GenBank/DDBJ whole genome shotgun (WGS) entry which is preliminary data.</text>
</comment>
<dbReference type="EMBL" id="NNRN01000038">
    <property type="protein sequence ID" value="OYR31453.1"/>
    <property type="molecule type" value="Genomic_DNA"/>
</dbReference>
<evidence type="ECO:0000313" key="1">
    <source>
        <dbReference type="EMBL" id="OYR31453.1"/>
    </source>
</evidence>
<sequence length="45" mass="5001">MRRRTLWSIASAIRVDTLGGNAEWSGPVFHLVTDNTGCFMSFVEA</sequence>
<organism evidence="1 2">
    <name type="scientific">Brucella lupini</name>
    <dbReference type="NCBI Taxonomy" id="255457"/>
    <lineage>
        <taxon>Bacteria</taxon>
        <taxon>Pseudomonadati</taxon>
        <taxon>Pseudomonadota</taxon>
        <taxon>Alphaproteobacteria</taxon>
        <taxon>Hyphomicrobiales</taxon>
        <taxon>Brucellaceae</taxon>
        <taxon>Brucella/Ochrobactrum group</taxon>
        <taxon>Brucella</taxon>
    </lineage>
</organism>
<reference evidence="1 2" key="1">
    <citation type="submission" date="2017-07" db="EMBL/GenBank/DDBJ databases">
        <title>Draft genome of Ochrobactrum lupini type strain LUP21.</title>
        <authorList>
            <person name="Krzyzanowska D.M."/>
            <person name="Jafra S."/>
        </authorList>
    </citation>
    <scope>NUCLEOTIDE SEQUENCE [LARGE SCALE GENOMIC DNA]</scope>
    <source>
        <strain evidence="1 2">LUP21</strain>
    </source>
</reference>